<accession>A0A6I3KEQ5</accession>
<reference evidence="1 2" key="1">
    <citation type="submission" date="2019-11" db="EMBL/GenBank/DDBJ databases">
        <title>Identification of a novel strain.</title>
        <authorList>
            <person name="Xu Q."/>
            <person name="Wang G."/>
        </authorList>
    </citation>
    <scope>NUCLEOTIDE SEQUENCE [LARGE SCALE GENOMIC DNA]</scope>
    <source>
        <strain evidence="2">xq</strain>
    </source>
</reference>
<sequence length="66" mass="7638">MKEYVRAVRHDTLRAIDNADRLVQSLGDKEAPGTNKLRKATERFARHLKEELATWDAKYKKARAKA</sequence>
<organism evidence="1 2">
    <name type="scientific">Hyphomicrobium album</name>
    <dbReference type="NCBI Taxonomy" id="2665159"/>
    <lineage>
        <taxon>Bacteria</taxon>
        <taxon>Pseudomonadati</taxon>
        <taxon>Pseudomonadota</taxon>
        <taxon>Alphaproteobacteria</taxon>
        <taxon>Hyphomicrobiales</taxon>
        <taxon>Hyphomicrobiaceae</taxon>
        <taxon>Hyphomicrobium</taxon>
    </lineage>
</organism>
<dbReference type="AlphaFoldDB" id="A0A6I3KEQ5"/>
<evidence type="ECO:0000313" key="1">
    <source>
        <dbReference type="EMBL" id="MTD94025.1"/>
    </source>
</evidence>
<dbReference type="Proteomes" id="UP000440694">
    <property type="component" value="Unassembled WGS sequence"/>
</dbReference>
<proteinExistence type="predicted"/>
<name>A0A6I3KEQ5_9HYPH</name>
<dbReference type="EMBL" id="WMBQ01000001">
    <property type="protein sequence ID" value="MTD94025.1"/>
    <property type="molecule type" value="Genomic_DNA"/>
</dbReference>
<keyword evidence="2" id="KW-1185">Reference proteome</keyword>
<comment type="caution">
    <text evidence="1">The sequence shown here is derived from an EMBL/GenBank/DDBJ whole genome shotgun (WGS) entry which is preliminary data.</text>
</comment>
<evidence type="ECO:0000313" key="2">
    <source>
        <dbReference type="Proteomes" id="UP000440694"/>
    </source>
</evidence>
<gene>
    <name evidence="1" type="ORF">GIW81_06700</name>
</gene>
<dbReference type="RefSeq" id="WP_154738507.1">
    <property type="nucleotide sequence ID" value="NZ_WMBQ01000001.1"/>
</dbReference>
<protein>
    <submittedName>
        <fullName evidence="1">Uncharacterized protein</fullName>
    </submittedName>
</protein>